<protein>
    <submittedName>
        <fullName evidence="2">Uncharacterized protein</fullName>
    </submittedName>
</protein>
<keyword evidence="1" id="KW-0472">Membrane</keyword>
<feature type="transmembrane region" description="Helical" evidence="1">
    <location>
        <begin position="40"/>
        <end position="60"/>
    </location>
</feature>
<evidence type="ECO:0000313" key="3">
    <source>
        <dbReference type="Proteomes" id="UP001234989"/>
    </source>
</evidence>
<accession>A0AAF0TN96</accession>
<sequence>DGTPVRTVYLQKSGIGTLTITLYGSAVQSVDQSMDRQWSMWFHTWSNSLILLLCLALLIYDHHIRSVNGPTVGRPYP</sequence>
<dbReference type="EMBL" id="CP133614">
    <property type="protein sequence ID" value="WMV19480.1"/>
    <property type="molecule type" value="Genomic_DNA"/>
</dbReference>
<keyword evidence="3" id="KW-1185">Reference proteome</keyword>
<evidence type="ECO:0000256" key="1">
    <source>
        <dbReference type="SAM" id="Phobius"/>
    </source>
</evidence>
<keyword evidence="1" id="KW-1133">Transmembrane helix</keyword>
<reference evidence="2" key="1">
    <citation type="submission" date="2023-08" db="EMBL/GenBank/DDBJ databases">
        <title>A de novo genome assembly of Solanum verrucosum Schlechtendal, a Mexican diploid species geographically isolated from the other diploid A-genome species in potato relatives.</title>
        <authorList>
            <person name="Hosaka K."/>
        </authorList>
    </citation>
    <scope>NUCLEOTIDE SEQUENCE</scope>
    <source>
        <tissue evidence="2">Young leaves</tissue>
    </source>
</reference>
<feature type="non-terminal residue" evidence="2">
    <location>
        <position position="1"/>
    </location>
</feature>
<proteinExistence type="predicted"/>
<evidence type="ECO:0000313" key="2">
    <source>
        <dbReference type="EMBL" id="WMV19480.1"/>
    </source>
</evidence>
<organism evidence="2 3">
    <name type="scientific">Solanum verrucosum</name>
    <dbReference type="NCBI Taxonomy" id="315347"/>
    <lineage>
        <taxon>Eukaryota</taxon>
        <taxon>Viridiplantae</taxon>
        <taxon>Streptophyta</taxon>
        <taxon>Embryophyta</taxon>
        <taxon>Tracheophyta</taxon>
        <taxon>Spermatophyta</taxon>
        <taxon>Magnoliopsida</taxon>
        <taxon>eudicotyledons</taxon>
        <taxon>Gunneridae</taxon>
        <taxon>Pentapetalae</taxon>
        <taxon>asterids</taxon>
        <taxon>lamiids</taxon>
        <taxon>Solanales</taxon>
        <taxon>Solanaceae</taxon>
        <taxon>Solanoideae</taxon>
        <taxon>Solaneae</taxon>
        <taxon>Solanum</taxon>
    </lineage>
</organism>
<gene>
    <name evidence="2" type="ORF">MTR67_012865</name>
</gene>
<dbReference type="AlphaFoldDB" id="A0AAF0TN96"/>
<name>A0AAF0TN96_SOLVR</name>
<dbReference type="Proteomes" id="UP001234989">
    <property type="component" value="Chromosome 3"/>
</dbReference>
<keyword evidence="1" id="KW-0812">Transmembrane</keyword>